<dbReference type="InterPro" id="IPR002498">
    <property type="entry name" value="PInositol-4-P-4/5-kinase_core"/>
</dbReference>
<gene>
    <name evidence="4" type="ORF">STCU_08846</name>
</gene>
<feature type="domain" description="PIPK" evidence="3">
    <location>
        <begin position="94"/>
        <end position="488"/>
    </location>
</feature>
<evidence type="ECO:0000256" key="2">
    <source>
        <dbReference type="SAM" id="MobiDB-lite"/>
    </source>
</evidence>
<dbReference type="AlphaFoldDB" id="S9V1I8"/>
<dbReference type="Proteomes" id="UP000015354">
    <property type="component" value="Unassembled WGS sequence"/>
</dbReference>
<keyword evidence="1 4" id="KW-0418">Kinase</keyword>
<dbReference type="SUPFAM" id="SSF56104">
    <property type="entry name" value="SAICAR synthase-like"/>
    <property type="match status" value="1"/>
</dbReference>
<dbReference type="InterPro" id="IPR027483">
    <property type="entry name" value="PInositol-4-P-4/5-kinase_C_sf"/>
</dbReference>
<name>S9V1I8_9TRYP</name>
<keyword evidence="1" id="KW-0067">ATP-binding</keyword>
<dbReference type="PANTHER" id="PTHR23086:SF8">
    <property type="entry name" value="PHOSPHATIDYLINOSITOL 5-PHOSPHATE 4-KINASE, ISOFORM A"/>
    <property type="match status" value="1"/>
</dbReference>
<keyword evidence="5" id="KW-1185">Reference proteome</keyword>
<accession>S9V1I8</accession>
<dbReference type="InterPro" id="IPR027484">
    <property type="entry name" value="PInositol-4-P-5-kinase_N"/>
</dbReference>
<keyword evidence="1" id="KW-0547">Nucleotide-binding</keyword>
<sequence length="489" mass="54074">MPTNRELLAAMSFDAYSERSSDSDVDVGVNDEVQNEATKMVISCLKAGLVKSITNISRPGKRRSLHAQKDFSIKTKMRFTATSSGSGPSCCGPKATHVKSSRDVRVDGPRNGFPSMIETPSSQSGLSMHPLSEGEDDDAYDGPGDMGPASFTFTDYSPMCYQHIRDFFDVDAVTYCDVLTNSPWHSIPTPGKSAAHLFFCGRDWVIKTMNKEENDFLREILHRYYYHVRDNNSTLLPHFVGHYKLTIGSETQCFVIMQNVFATTNTIHEKFDLKGSTIGRFATDSERQRATCTQKDLDINSPIHIGAERRRLLISQIHKDCDFLKNSHIMDYSFLIGIHKLPQTGHTVQQAHTASTAPLSLATSFAFTGSPIGVTMSGVGNGVSSHSNNTSFVDPHSAFATAVPEMDTPIKGAVLELTAYQGGMLSNEVPGLSREIYYIGIIDILQRYNLRKHMETFFLGMGNGYARISCANPNDYAARFISFMSSIIV</sequence>
<dbReference type="GO" id="GO:0046854">
    <property type="term" value="P:phosphatidylinositol phosphate biosynthetic process"/>
    <property type="evidence" value="ECO:0007669"/>
    <property type="project" value="TreeGrafter"/>
</dbReference>
<feature type="region of interest" description="Disordered" evidence="2">
    <location>
        <begin position="80"/>
        <end position="144"/>
    </location>
</feature>
<comment type="caution">
    <text evidence="4">The sequence shown here is derived from an EMBL/GenBank/DDBJ whole genome shotgun (WGS) entry which is preliminary data.</text>
</comment>
<dbReference type="Gene3D" id="3.30.810.10">
    <property type="entry name" value="2-Layer Sandwich"/>
    <property type="match status" value="1"/>
</dbReference>
<evidence type="ECO:0000313" key="4">
    <source>
        <dbReference type="EMBL" id="EPY20761.1"/>
    </source>
</evidence>
<protein>
    <submittedName>
        <fullName evidence="4">1-phosphatidylinositol-4-phosphate 5-kinase</fullName>
    </submittedName>
</protein>
<dbReference type="CDD" id="cd00139">
    <property type="entry name" value="PIPKc"/>
    <property type="match status" value="1"/>
</dbReference>
<dbReference type="GO" id="GO:0005524">
    <property type="term" value="F:ATP binding"/>
    <property type="evidence" value="ECO:0007669"/>
    <property type="project" value="UniProtKB-UniRule"/>
</dbReference>
<dbReference type="EMBL" id="ATMH01008846">
    <property type="protein sequence ID" value="EPY20761.1"/>
    <property type="molecule type" value="Genomic_DNA"/>
</dbReference>
<dbReference type="PROSITE" id="PS51455">
    <property type="entry name" value="PIPK"/>
    <property type="match status" value="1"/>
</dbReference>
<dbReference type="PANTHER" id="PTHR23086">
    <property type="entry name" value="PHOSPHATIDYLINOSITOL-4-PHOSPHATE 5-KINASE"/>
    <property type="match status" value="1"/>
</dbReference>
<dbReference type="SMART" id="SM00330">
    <property type="entry name" value="PIPKc"/>
    <property type="match status" value="1"/>
</dbReference>
<dbReference type="Pfam" id="PF01504">
    <property type="entry name" value="PIP5K"/>
    <property type="match status" value="1"/>
</dbReference>
<evidence type="ECO:0000256" key="1">
    <source>
        <dbReference type="PROSITE-ProRule" id="PRU00781"/>
    </source>
</evidence>
<dbReference type="GO" id="GO:0016308">
    <property type="term" value="F:1-phosphatidylinositol-4-phosphate 5-kinase activity"/>
    <property type="evidence" value="ECO:0007669"/>
    <property type="project" value="TreeGrafter"/>
</dbReference>
<dbReference type="Gene3D" id="3.30.800.10">
    <property type="entry name" value="Phosphatidylinositol Phosphate Kinase II Beta"/>
    <property type="match status" value="1"/>
</dbReference>
<keyword evidence="1" id="KW-0808">Transferase</keyword>
<proteinExistence type="predicted"/>
<dbReference type="OrthoDB" id="20783at2759"/>
<evidence type="ECO:0000259" key="3">
    <source>
        <dbReference type="PROSITE" id="PS51455"/>
    </source>
</evidence>
<feature type="compositionally biased region" description="Low complexity" evidence="2">
    <location>
        <begin position="83"/>
        <end position="93"/>
    </location>
</feature>
<organism evidence="4 5">
    <name type="scientific">Strigomonas culicis</name>
    <dbReference type="NCBI Taxonomy" id="28005"/>
    <lineage>
        <taxon>Eukaryota</taxon>
        <taxon>Discoba</taxon>
        <taxon>Euglenozoa</taxon>
        <taxon>Kinetoplastea</taxon>
        <taxon>Metakinetoplastina</taxon>
        <taxon>Trypanosomatida</taxon>
        <taxon>Trypanosomatidae</taxon>
        <taxon>Strigomonadinae</taxon>
        <taxon>Strigomonas</taxon>
    </lineage>
</organism>
<reference evidence="4 5" key="1">
    <citation type="journal article" date="2013" name="PLoS ONE">
        <title>Predicting the Proteins of Angomonas deanei, Strigomonas culicis and Their Respective Endosymbionts Reveals New Aspects of the Trypanosomatidae Family.</title>
        <authorList>
            <person name="Motta M.C."/>
            <person name="Martins A.C."/>
            <person name="de Souza S.S."/>
            <person name="Catta-Preta C.M."/>
            <person name="Silva R."/>
            <person name="Klein C.C."/>
            <person name="de Almeida L.G."/>
            <person name="de Lima Cunha O."/>
            <person name="Ciapina L.P."/>
            <person name="Brocchi M."/>
            <person name="Colabardini A.C."/>
            <person name="de Araujo Lima B."/>
            <person name="Machado C.R."/>
            <person name="de Almeida Soares C.M."/>
            <person name="Probst C.M."/>
            <person name="de Menezes C.B."/>
            <person name="Thompson C.E."/>
            <person name="Bartholomeu D.C."/>
            <person name="Gradia D.F."/>
            <person name="Pavoni D.P."/>
            <person name="Grisard E.C."/>
            <person name="Fantinatti-Garboggini F."/>
            <person name="Marchini F.K."/>
            <person name="Rodrigues-Luiz G.F."/>
            <person name="Wagner G."/>
            <person name="Goldman G.H."/>
            <person name="Fietto J.L."/>
            <person name="Elias M.C."/>
            <person name="Goldman M.H."/>
            <person name="Sagot M.F."/>
            <person name="Pereira M."/>
            <person name="Stoco P.H."/>
            <person name="de Mendonca-Neto R.P."/>
            <person name="Teixeira S.M."/>
            <person name="Maciel T.E."/>
            <person name="de Oliveira Mendes T.A."/>
            <person name="Urmenyi T.P."/>
            <person name="de Souza W."/>
            <person name="Schenkman S."/>
            <person name="de Vasconcelos A.T."/>
        </authorList>
    </citation>
    <scope>NUCLEOTIDE SEQUENCE [LARGE SCALE GENOMIC DNA]</scope>
</reference>
<evidence type="ECO:0000313" key="5">
    <source>
        <dbReference type="Proteomes" id="UP000015354"/>
    </source>
</evidence>
<dbReference type="GO" id="GO:0005886">
    <property type="term" value="C:plasma membrane"/>
    <property type="evidence" value="ECO:0007669"/>
    <property type="project" value="TreeGrafter"/>
</dbReference>
<dbReference type="InterPro" id="IPR023610">
    <property type="entry name" value="PInositol-4/5-P-5/4-kinase"/>
</dbReference>